<protein>
    <submittedName>
        <fullName evidence="1">Uncharacterized protein</fullName>
    </submittedName>
</protein>
<gene>
    <name evidence="1" type="ORF">GIR22_17570</name>
</gene>
<proteinExistence type="predicted"/>
<accession>A0A7X2RVP9</accession>
<dbReference type="Proteomes" id="UP000431485">
    <property type="component" value="Unassembled WGS sequence"/>
</dbReference>
<name>A0A7X2RVP9_9PSED</name>
<organism evidence="1 2">
    <name type="scientific">Pseudomonas karstica</name>
    <dbReference type="NCBI Taxonomy" id="1055468"/>
    <lineage>
        <taxon>Bacteria</taxon>
        <taxon>Pseudomonadati</taxon>
        <taxon>Pseudomonadota</taxon>
        <taxon>Gammaproteobacteria</taxon>
        <taxon>Pseudomonadales</taxon>
        <taxon>Pseudomonadaceae</taxon>
        <taxon>Pseudomonas</taxon>
    </lineage>
</organism>
<reference evidence="1 2" key="1">
    <citation type="submission" date="2019-11" db="EMBL/GenBank/DDBJ databases">
        <title>Pseudmonas karstica sp. nov. and Pseudomonas spelaei sp. nov. from caves.</title>
        <authorList>
            <person name="Zeman M."/>
        </authorList>
    </citation>
    <scope>NUCLEOTIDE SEQUENCE [LARGE SCALE GENOMIC DNA]</scope>
    <source>
        <strain evidence="1 2">CCM 7891</strain>
    </source>
</reference>
<evidence type="ECO:0000313" key="1">
    <source>
        <dbReference type="EMBL" id="MTD20935.1"/>
    </source>
</evidence>
<dbReference type="RefSeq" id="WP_154744568.1">
    <property type="nucleotide sequence ID" value="NZ_JBHSTG010000049.1"/>
</dbReference>
<sequence>MMTAGSPGAVAGHWSQREVGVDWPFDKSPWHKERVVKVYAVLFPLWAQALGRVQP</sequence>
<dbReference type="EMBL" id="WLYI01000024">
    <property type="protein sequence ID" value="MTD20935.1"/>
    <property type="molecule type" value="Genomic_DNA"/>
</dbReference>
<evidence type="ECO:0000313" key="2">
    <source>
        <dbReference type="Proteomes" id="UP000431485"/>
    </source>
</evidence>
<keyword evidence="2" id="KW-1185">Reference proteome</keyword>
<dbReference type="AlphaFoldDB" id="A0A7X2RVP9"/>
<comment type="caution">
    <text evidence="1">The sequence shown here is derived from an EMBL/GenBank/DDBJ whole genome shotgun (WGS) entry which is preliminary data.</text>
</comment>